<reference evidence="2" key="2">
    <citation type="submission" date="2021-03" db="EMBL/GenBank/DDBJ databases">
        <authorList>
            <person name="Jaffe A."/>
        </authorList>
    </citation>
    <scope>NUCLEOTIDE SEQUENCE</scope>
    <source>
        <strain evidence="2">RIFCSPHIGHO2_01_FULL_GW2011_AR10_43_9</strain>
    </source>
</reference>
<sequence>MPAGFNFTGTINDALFGSPEKRAKKKHMKALEEAKLERGGKRMQAHRHAKIGAHSISASIKKGKKGSLREKLGKLSKGMLSREQGEGLVVVENQ</sequence>
<dbReference type="Proteomes" id="UP000683213">
    <property type="component" value="Unassembled WGS sequence"/>
</dbReference>
<dbReference type="AlphaFoldDB" id="A0A7J4ITW6"/>
<accession>A0A7J4ITW6</accession>
<organism evidence="1 3">
    <name type="scientific">Candidatus Iainarchaeum sp</name>
    <dbReference type="NCBI Taxonomy" id="3101447"/>
    <lineage>
        <taxon>Archaea</taxon>
        <taxon>Candidatus Iainarchaeota</taxon>
        <taxon>Candidatus Iainarchaeia</taxon>
        <taxon>Candidatus Iainarchaeales</taxon>
        <taxon>Candidatus Iainarchaeaceae</taxon>
        <taxon>Candidatus Iainarchaeum</taxon>
    </lineage>
</organism>
<dbReference type="Proteomes" id="UP000577419">
    <property type="component" value="Unassembled WGS sequence"/>
</dbReference>
<evidence type="ECO:0000313" key="3">
    <source>
        <dbReference type="Proteomes" id="UP000577419"/>
    </source>
</evidence>
<reference evidence="2" key="3">
    <citation type="submission" date="2021-05" db="EMBL/GenBank/DDBJ databases">
        <title>Protein family content uncovers lineage relationships and bacterial pathway maintenance mechanisms in DPANN archaea.</title>
        <authorList>
            <person name="Castelle C.J."/>
            <person name="Meheust R."/>
            <person name="Jaffe A.L."/>
            <person name="Seitz K."/>
            <person name="Gong X."/>
            <person name="Baker B.J."/>
            <person name="Banfield J.F."/>
        </authorList>
    </citation>
    <scope>NUCLEOTIDE SEQUENCE</scope>
    <source>
        <strain evidence="2">RIFCSPHIGHO2_01_FULL_GW2011_AR10_43_9</strain>
    </source>
</reference>
<dbReference type="EMBL" id="JAGVWF010000046">
    <property type="protein sequence ID" value="MBS3059441.1"/>
    <property type="molecule type" value="Genomic_DNA"/>
</dbReference>
<comment type="caution">
    <text evidence="1">The sequence shown here is derived from an EMBL/GenBank/DDBJ whole genome shotgun (WGS) entry which is preliminary data.</text>
</comment>
<gene>
    <name evidence="1" type="ORF">HA237_06310</name>
    <name evidence="2" type="ORF">J4224_03390</name>
</gene>
<dbReference type="EMBL" id="DUFG01000032">
    <property type="protein sequence ID" value="HIH08948.1"/>
    <property type="molecule type" value="Genomic_DNA"/>
</dbReference>
<protein>
    <submittedName>
        <fullName evidence="1">Uncharacterized protein</fullName>
    </submittedName>
</protein>
<proteinExistence type="predicted"/>
<name>A0A7J4ITW6_9ARCH</name>
<evidence type="ECO:0000313" key="1">
    <source>
        <dbReference type="EMBL" id="HIH08948.1"/>
    </source>
</evidence>
<evidence type="ECO:0000313" key="2">
    <source>
        <dbReference type="EMBL" id="MBS3059441.1"/>
    </source>
</evidence>
<reference evidence="3" key="1">
    <citation type="journal article" date="2020" name="bioRxiv">
        <title>A rank-normalized archaeal taxonomy based on genome phylogeny resolves widespread incomplete and uneven classifications.</title>
        <authorList>
            <person name="Rinke C."/>
            <person name="Chuvochina M."/>
            <person name="Mussig A.J."/>
            <person name="Chaumeil P.-A."/>
            <person name="Waite D.W."/>
            <person name="Whitman W.B."/>
            <person name="Parks D.H."/>
            <person name="Hugenholtz P."/>
        </authorList>
    </citation>
    <scope>NUCLEOTIDE SEQUENCE [LARGE SCALE GENOMIC DNA]</scope>
</reference>